<dbReference type="EMBL" id="MT144519">
    <property type="protein sequence ID" value="QJA54578.1"/>
    <property type="molecule type" value="Genomic_DNA"/>
</dbReference>
<dbReference type="EMBL" id="MT141462">
    <property type="protein sequence ID" value="QJA62121.1"/>
    <property type="molecule type" value="Genomic_DNA"/>
</dbReference>
<dbReference type="EMBL" id="MT142133">
    <property type="protein sequence ID" value="QJA74978.1"/>
    <property type="molecule type" value="Genomic_DNA"/>
</dbReference>
<protein>
    <submittedName>
        <fullName evidence="1">Uncharacterized protein</fullName>
    </submittedName>
</protein>
<evidence type="ECO:0000313" key="2">
    <source>
        <dbReference type="EMBL" id="QJA62121.1"/>
    </source>
</evidence>
<gene>
    <name evidence="3" type="ORF">MM415A01886_0009</name>
    <name evidence="2" type="ORF">MM415B00826_0032</name>
    <name evidence="1" type="ORF">TM448A05292_0007</name>
    <name evidence="4" type="ORF">TM448B05135_0008</name>
</gene>
<name>A0A6H2A483_9ZZZZ</name>
<evidence type="ECO:0000313" key="3">
    <source>
        <dbReference type="EMBL" id="QJA74978.1"/>
    </source>
</evidence>
<evidence type="ECO:0000313" key="1">
    <source>
        <dbReference type="EMBL" id="QJA54578.1"/>
    </source>
</evidence>
<reference evidence="1" key="1">
    <citation type="submission" date="2020-03" db="EMBL/GenBank/DDBJ databases">
        <title>The deep terrestrial virosphere.</title>
        <authorList>
            <person name="Holmfeldt K."/>
            <person name="Nilsson E."/>
            <person name="Simone D."/>
            <person name="Lopez-Fernandez M."/>
            <person name="Wu X."/>
            <person name="de Brujin I."/>
            <person name="Lundin D."/>
            <person name="Andersson A."/>
            <person name="Bertilsson S."/>
            <person name="Dopson M."/>
        </authorList>
    </citation>
    <scope>NUCLEOTIDE SEQUENCE</scope>
    <source>
        <strain evidence="3">MM415A01886</strain>
        <strain evidence="2">MM415B00826</strain>
        <strain evidence="1">TM448A05292</strain>
        <strain evidence="4">TM448B05135</strain>
    </source>
</reference>
<proteinExistence type="predicted"/>
<dbReference type="AlphaFoldDB" id="A0A6H2A483"/>
<accession>A0A6H2A483</accession>
<sequence>MKIGIKDHKLTVIEGDKTDVYHFKDIHMGWIRGAWIVELTDGKTLVLSFSKGEKV</sequence>
<evidence type="ECO:0000313" key="4">
    <source>
        <dbReference type="EMBL" id="QJI03832.1"/>
    </source>
</evidence>
<organism evidence="1">
    <name type="scientific">viral metagenome</name>
    <dbReference type="NCBI Taxonomy" id="1070528"/>
    <lineage>
        <taxon>unclassified sequences</taxon>
        <taxon>metagenomes</taxon>
        <taxon>organismal metagenomes</taxon>
    </lineage>
</organism>
<dbReference type="EMBL" id="MT145123">
    <property type="protein sequence ID" value="QJI03832.1"/>
    <property type="molecule type" value="Genomic_DNA"/>
</dbReference>